<keyword evidence="7" id="KW-0067">ATP-binding</keyword>
<dbReference type="CDD" id="cd00156">
    <property type="entry name" value="REC"/>
    <property type="match status" value="1"/>
</dbReference>
<dbReference type="SMART" id="SM00091">
    <property type="entry name" value="PAS"/>
    <property type="match status" value="1"/>
</dbReference>
<dbReference type="SUPFAM" id="SSF55785">
    <property type="entry name" value="PYP-like sensor domain (PAS domain)"/>
    <property type="match status" value="1"/>
</dbReference>
<evidence type="ECO:0000256" key="6">
    <source>
        <dbReference type="ARBA" id="ARBA00022777"/>
    </source>
</evidence>
<evidence type="ECO:0000256" key="9">
    <source>
        <dbReference type="PROSITE-ProRule" id="PRU00169"/>
    </source>
</evidence>
<dbReference type="Pfam" id="PF13426">
    <property type="entry name" value="PAS_9"/>
    <property type="match status" value="1"/>
</dbReference>
<dbReference type="InterPro" id="IPR005467">
    <property type="entry name" value="His_kinase_dom"/>
</dbReference>
<keyword evidence="14" id="KW-1185">Reference proteome</keyword>
<evidence type="ECO:0000256" key="5">
    <source>
        <dbReference type="ARBA" id="ARBA00022741"/>
    </source>
</evidence>
<dbReference type="GO" id="GO:0005524">
    <property type="term" value="F:ATP binding"/>
    <property type="evidence" value="ECO:0007669"/>
    <property type="project" value="UniProtKB-KW"/>
</dbReference>
<dbReference type="InterPro" id="IPR003594">
    <property type="entry name" value="HATPase_dom"/>
</dbReference>
<evidence type="ECO:0000256" key="7">
    <source>
        <dbReference type="ARBA" id="ARBA00022840"/>
    </source>
</evidence>
<keyword evidence="3 9" id="KW-0597">Phosphoprotein</keyword>
<evidence type="ECO:0000256" key="3">
    <source>
        <dbReference type="ARBA" id="ARBA00022553"/>
    </source>
</evidence>
<evidence type="ECO:0000313" key="13">
    <source>
        <dbReference type="EMBL" id="SHH92597.1"/>
    </source>
</evidence>
<evidence type="ECO:0000256" key="1">
    <source>
        <dbReference type="ARBA" id="ARBA00000085"/>
    </source>
</evidence>
<evidence type="ECO:0000256" key="2">
    <source>
        <dbReference type="ARBA" id="ARBA00012438"/>
    </source>
</evidence>
<gene>
    <name evidence="13" type="ORF">SAMN04488109_6146</name>
</gene>
<dbReference type="EC" id="2.7.13.3" evidence="2"/>
<dbReference type="PROSITE" id="PS50112">
    <property type="entry name" value="PAS"/>
    <property type="match status" value="1"/>
</dbReference>
<dbReference type="SUPFAM" id="SSF47384">
    <property type="entry name" value="Homodimeric domain of signal transducing histidine kinase"/>
    <property type="match status" value="1"/>
</dbReference>
<dbReference type="SMART" id="SM00387">
    <property type="entry name" value="HATPase_c"/>
    <property type="match status" value="1"/>
</dbReference>
<dbReference type="SUPFAM" id="SSF55874">
    <property type="entry name" value="ATPase domain of HSP90 chaperone/DNA topoisomerase II/histidine kinase"/>
    <property type="match status" value="1"/>
</dbReference>
<dbReference type="Pfam" id="PF00072">
    <property type="entry name" value="Response_reg"/>
    <property type="match status" value="1"/>
</dbReference>
<protein>
    <recommendedName>
        <fullName evidence="2">histidine kinase</fullName>
        <ecNumber evidence="2">2.7.13.3</ecNumber>
    </recommendedName>
</protein>
<dbReference type="PRINTS" id="PR00344">
    <property type="entry name" value="BCTRLSENSOR"/>
</dbReference>
<dbReference type="CDD" id="cd00082">
    <property type="entry name" value="HisKA"/>
    <property type="match status" value="1"/>
</dbReference>
<feature type="domain" description="Response regulatory" evidence="11">
    <location>
        <begin position="8"/>
        <end position="125"/>
    </location>
</feature>
<dbReference type="CDD" id="cd00075">
    <property type="entry name" value="HATPase"/>
    <property type="match status" value="1"/>
</dbReference>
<dbReference type="InterPro" id="IPR036890">
    <property type="entry name" value="HATPase_C_sf"/>
</dbReference>
<keyword evidence="4" id="KW-0808">Transferase</keyword>
<dbReference type="PANTHER" id="PTHR43065:SF10">
    <property type="entry name" value="PEROXIDE STRESS-ACTIVATED HISTIDINE KINASE MAK3"/>
    <property type="match status" value="1"/>
</dbReference>
<dbReference type="GO" id="GO:0000155">
    <property type="term" value="F:phosphorelay sensor kinase activity"/>
    <property type="evidence" value="ECO:0007669"/>
    <property type="project" value="InterPro"/>
</dbReference>
<dbReference type="SMART" id="SM00388">
    <property type="entry name" value="HisKA"/>
    <property type="match status" value="1"/>
</dbReference>
<dbReference type="EMBL" id="FQWQ01000005">
    <property type="protein sequence ID" value="SHH92597.1"/>
    <property type="molecule type" value="Genomic_DNA"/>
</dbReference>
<reference evidence="13 14" key="1">
    <citation type="submission" date="2016-11" db="EMBL/GenBank/DDBJ databases">
        <authorList>
            <person name="Jaros S."/>
            <person name="Januszkiewicz K."/>
            <person name="Wedrychowicz H."/>
        </authorList>
    </citation>
    <scope>NUCLEOTIDE SEQUENCE [LARGE SCALE GENOMIC DNA]</scope>
    <source>
        <strain evidence="13 14">DSM 24574</strain>
    </source>
</reference>
<dbReference type="Gene3D" id="3.30.565.10">
    <property type="entry name" value="Histidine kinase-like ATPase, C-terminal domain"/>
    <property type="match status" value="1"/>
</dbReference>
<dbReference type="InterPro" id="IPR001789">
    <property type="entry name" value="Sig_transdc_resp-reg_receiver"/>
</dbReference>
<feature type="modified residue" description="4-aspartylphosphate" evidence="9">
    <location>
        <position position="60"/>
    </location>
</feature>
<evidence type="ECO:0000259" key="12">
    <source>
        <dbReference type="PROSITE" id="PS50112"/>
    </source>
</evidence>
<dbReference type="PANTHER" id="PTHR43065">
    <property type="entry name" value="SENSOR HISTIDINE KINASE"/>
    <property type="match status" value="1"/>
</dbReference>
<dbReference type="InterPro" id="IPR035965">
    <property type="entry name" value="PAS-like_dom_sf"/>
</dbReference>
<dbReference type="Gene3D" id="3.30.450.20">
    <property type="entry name" value="PAS domain"/>
    <property type="match status" value="1"/>
</dbReference>
<dbReference type="InterPro" id="IPR004358">
    <property type="entry name" value="Sig_transdc_His_kin-like_C"/>
</dbReference>
<dbReference type="Pfam" id="PF02518">
    <property type="entry name" value="HATPase_c"/>
    <property type="match status" value="1"/>
</dbReference>
<evidence type="ECO:0000259" key="10">
    <source>
        <dbReference type="PROSITE" id="PS50109"/>
    </source>
</evidence>
<dbReference type="PROSITE" id="PS50109">
    <property type="entry name" value="HIS_KIN"/>
    <property type="match status" value="1"/>
</dbReference>
<dbReference type="InterPro" id="IPR003661">
    <property type="entry name" value="HisK_dim/P_dom"/>
</dbReference>
<accession>A0A1M5WYG4</accession>
<dbReference type="NCBIfam" id="TIGR00229">
    <property type="entry name" value="sensory_box"/>
    <property type="match status" value="1"/>
</dbReference>
<evidence type="ECO:0000259" key="11">
    <source>
        <dbReference type="PROSITE" id="PS50110"/>
    </source>
</evidence>
<dbReference type="Gene3D" id="3.40.50.2300">
    <property type="match status" value="1"/>
</dbReference>
<name>A0A1M5WYG4_9BACT</name>
<dbReference type="Pfam" id="PF00512">
    <property type="entry name" value="HisKA"/>
    <property type="match status" value="1"/>
</dbReference>
<evidence type="ECO:0000256" key="4">
    <source>
        <dbReference type="ARBA" id="ARBA00022679"/>
    </source>
</evidence>
<dbReference type="SUPFAM" id="SSF52172">
    <property type="entry name" value="CheY-like"/>
    <property type="match status" value="1"/>
</dbReference>
<dbReference type="SMART" id="SM00448">
    <property type="entry name" value="REC"/>
    <property type="match status" value="1"/>
</dbReference>
<dbReference type="OrthoDB" id="9806995at2"/>
<comment type="catalytic activity">
    <reaction evidence="1">
        <text>ATP + protein L-histidine = ADP + protein N-phospho-L-histidine.</text>
        <dbReference type="EC" id="2.7.13.3"/>
    </reaction>
</comment>
<dbReference type="InterPro" id="IPR011006">
    <property type="entry name" value="CheY-like_superfamily"/>
</dbReference>
<dbReference type="AlphaFoldDB" id="A0A1M5WYG4"/>
<dbReference type="Gene3D" id="1.10.287.130">
    <property type="match status" value="1"/>
</dbReference>
<dbReference type="RefSeq" id="WP_073142234.1">
    <property type="nucleotide sequence ID" value="NZ_FQWQ01000005.1"/>
</dbReference>
<dbReference type="STRING" id="947013.SAMN04488109_6146"/>
<feature type="domain" description="Histidine kinase" evidence="10">
    <location>
        <begin position="274"/>
        <end position="483"/>
    </location>
</feature>
<evidence type="ECO:0000256" key="8">
    <source>
        <dbReference type="ARBA" id="ARBA00023012"/>
    </source>
</evidence>
<evidence type="ECO:0000313" key="14">
    <source>
        <dbReference type="Proteomes" id="UP000184212"/>
    </source>
</evidence>
<feature type="domain" description="PAS" evidence="12">
    <location>
        <begin position="138"/>
        <end position="209"/>
    </location>
</feature>
<dbReference type="PROSITE" id="PS50110">
    <property type="entry name" value="RESPONSE_REGULATORY"/>
    <property type="match status" value="1"/>
</dbReference>
<dbReference type="InterPro" id="IPR000014">
    <property type="entry name" value="PAS"/>
</dbReference>
<keyword evidence="5" id="KW-0547">Nucleotide-binding</keyword>
<dbReference type="Proteomes" id="UP000184212">
    <property type="component" value="Unassembled WGS sequence"/>
</dbReference>
<dbReference type="CDD" id="cd00130">
    <property type="entry name" value="PAS"/>
    <property type="match status" value="1"/>
</dbReference>
<keyword evidence="6" id="KW-0418">Kinase</keyword>
<dbReference type="InterPro" id="IPR036097">
    <property type="entry name" value="HisK_dim/P_sf"/>
</dbReference>
<organism evidence="13 14">
    <name type="scientific">Chryseolinea serpens</name>
    <dbReference type="NCBI Taxonomy" id="947013"/>
    <lineage>
        <taxon>Bacteria</taxon>
        <taxon>Pseudomonadati</taxon>
        <taxon>Bacteroidota</taxon>
        <taxon>Cytophagia</taxon>
        <taxon>Cytophagales</taxon>
        <taxon>Fulvivirgaceae</taxon>
        <taxon>Chryseolinea</taxon>
    </lineage>
</organism>
<sequence>MKKTPSVKVLLIEDDEDDVLLAREYLAESEYYHFDVEWEPLPEKAKDKMVHGHYDIFLIDYRLGSENGLDLIKFAQDKGVITPCILLTGQGDLNVDLDATRYGAADYIVKTELNPSMLERSIRYALSQAGVIRELDEKEKKYRSLFERSIDPIYLANNDLKLMDVNDAFLKFFKYTKEEALSLTISEIFEHDEDFNYFFSSLKTAEQIRDFEVVLLNKDREKKISMLNCVFIPDQISEFCCYQGIIHDLTMRKKAERDMLVAERLSMTGKIARTIAHEVRNPLTNLTLALEQLKDEMPRNNETVKLYSDIIERNANRIEQLIGEMLNSSKPKELNLQLSNVDEILEETIGLAIDRMNLNQIRLERSFASSLPRVLLDKEKIKIAFLNIIVNAVEAMKPGKGVLRIETQMSDSRITVCIIDNGKGIPQEDIEKLFDPFFTDKQGGMGLGLTSTKNILNSHNADVEVTSKQDEGTTFIVAFKLPS</sequence>
<keyword evidence="8" id="KW-0902">Two-component regulatory system</keyword>
<proteinExistence type="predicted"/>